<feature type="transmembrane region" description="Helical" evidence="1">
    <location>
        <begin position="78"/>
        <end position="97"/>
    </location>
</feature>
<reference evidence="3" key="1">
    <citation type="journal article" date="2019" name="Int. J. Syst. Evol. Microbiol.">
        <title>The Global Catalogue of Microorganisms (GCM) 10K type strain sequencing project: providing services to taxonomists for standard genome sequencing and annotation.</title>
        <authorList>
            <consortium name="The Broad Institute Genomics Platform"/>
            <consortium name="The Broad Institute Genome Sequencing Center for Infectious Disease"/>
            <person name="Wu L."/>
            <person name="Ma J."/>
        </authorList>
    </citation>
    <scope>NUCLEOTIDE SEQUENCE [LARGE SCALE GENOMIC DNA]</scope>
    <source>
        <strain evidence="3">CGMCC 1.16031</strain>
    </source>
</reference>
<evidence type="ECO:0000313" key="2">
    <source>
        <dbReference type="EMBL" id="MFC6438751.1"/>
    </source>
</evidence>
<dbReference type="Proteomes" id="UP001596364">
    <property type="component" value="Unassembled WGS sequence"/>
</dbReference>
<name>A0ABW1XEW5_9ALTE</name>
<organism evidence="2 3">
    <name type="scientific">Pseudobowmanella zhangzhouensis</name>
    <dbReference type="NCBI Taxonomy" id="1537679"/>
    <lineage>
        <taxon>Bacteria</taxon>
        <taxon>Pseudomonadati</taxon>
        <taxon>Pseudomonadota</taxon>
        <taxon>Gammaproteobacteria</taxon>
        <taxon>Alteromonadales</taxon>
        <taxon>Alteromonadaceae</taxon>
    </lineage>
</organism>
<sequence>MPIKIPRLSFAQIATMLSGAVFAVSVLWMASTISGDATLASSMMLFTMVVFGGLGANSAQRIQRTFLHFGYTKGLAKALSIVMYLLWVLVGFLAIRFSPFI</sequence>
<keyword evidence="3" id="KW-1185">Reference proteome</keyword>
<proteinExistence type="predicted"/>
<evidence type="ECO:0000313" key="3">
    <source>
        <dbReference type="Proteomes" id="UP001596364"/>
    </source>
</evidence>
<gene>
    <name evidence="2" type="ORF">ACFP85_01065</name>
</gene>
<keyword evidence="1" id="KW-0812">Transmembrane</keyword>
<comment type="caution">
    <text evidence="2">The sequence shown here is derived from an EMBL/GenBank/DDBJ whole genome shotgun (WGS) entry which is preliminary data.</text>
</comment>
<dbReference type="EMBL" id="JBHSUS010000001">
    <property type="protein sequence ID" value="MFC6438751.1"/>
    <property type="molecule type" value="Genomic_DNA"/>
</dbReference>
<evidence type="ECO:0000256" key="1">
    <source>
        <dbReference type="SAM" id="Phobius"/>
    </source>
</evidence>
<keyword evidence="1" id="KW-1133">Transmembrane helix</keyword>
<dbReference type="RefSeq" id="WP_131259366.1">
    <property type="nucleotide sequence ID" value="NZ_JBHSUS010000001.1"/>
</dbReference>
<keyword evidence="1" id="KW-0472">Membrane</keyword>
<protein>
    <submittedName>
        <fullName evidence="2">Uncharacterized protein</fullName>
    </submittedName>
</protein>
<accession>A0ABW1XEW5</accession>
<feature type="transmembrane region" description="Helical" evidence="1">
    <location>
        <begin position="39"/>
        <end position="57"/>
    </location>
</feature>